<evidence type="ECO:0000313" key="8">
    <source>
        <dbReference type="Proteomes" id="UP000178999"/>
    </source>
</evidence>
<dbReference type="GO" id="GO:0004479">
    <property type="term" value="F:methionyl-tRNA formyltransferase activity"/>
    <property type="evidence" value="ECO:0007669"/>
    <property type="project" value="UniProtKB-EC"/>
</dbReference>
<dbReference type="Pfam" id="PF00551">
    <property type="entry name" value="Formyl_trans_N"/>
    <property type="match status" value="1"/>
</dbReference>
<dbReference type="InterPro" id="IPR005793">
    <property type="entry name" value="Formyl_trans_C"/>
</dbReference>
<organism evidence="7 8">
    <name type="scientific">Candidatus Woesebacteria bacterium RIFOXYB1_FULL_38_16</name>
    <dbReference type="NCBI Taxonomy" id="1802538"/>
    <lineage>
        <taxon>Bacteria</taxon>
        <taxon>Candidatus Woeseibacteriota</taxon>
    </lineage>
</organism>
<evidence type="ECO:0000256" key="3">
    <source>
        <dbReference type="ARBA" id="ARBA00022679"/>
    </source>
</evidence>
<dbReference type="CDD" id="cd08646">
    <property type="entry name" value="FMT_core_Met-tRNA-FMT_N"/>
    <property type="match status" value="1"/>
</dbReference>
<dbReference type="Pfam" id="PF02911">
    <property type="entry name" value="Formyl_trans_C"/>
    <property type="match status" value="1"/>
</dbReference>
<dbReference type="InterPro" id="IPR011034">
    <property type="entry name" value="Formyl_transferase-like_C_sf"/>
</dbReference>
<dbReference type="Proteomes" id="UP000178999">
    <property type="component" value="Unassembled WGS sequence"/>
</dbReference>
<evidence type="ECO:0000259" key="6">
    <source>
        <dbReference type="Pfam" id="PF02911"/>
    </source>
</evidence>
<feature type="domain" description="Formyl transferase C-terminal" evidence="6">
    <location>
        <begin position="239"/>
        <end position="276"/>
    </location>
</feature>
<dbReference type="EC" id="2.1.2.9" evidence="2"/>
<dbReference type="InterPro" id="IPR041711">
    <property type="entry name" value="Met-tRNA-FMT_N"/>
</dbReference>
<dbReference type="CDD" id="cd08704">
    <property type="entry name" value="Met_tRNA_FMT_C"/>
    <property type="match status" value="1"/>
</dbReference>
<dbReference type="PANTHER" id="PTHR11138:SF5">
    <property type="entry name" value="METHIONYL-TRNA FORMYLTRANSFERASE, MITOCHONDRIAL"/>
    <property type="match status" value="1"/>
</dbReference>
<dbReference type="InterPro" id="IPR044135">
    <property type="entry name" value="Met-tRNA-FMT_C"/>
</dbReference>
<proteinExistence type="inferred from homology"/>
<comment type="caution">
    <text evidence="7">The sequence shown here is derived from an EMBL/GenBank/DDBJ whole genome shotgun (WGS) entry which is preliminary data.</text>
</comment>
<dbReference type="InterPro" id="IPR002376">
    <property type="entry name" value="Formyl_transf_N"/>
</dbReference>
<reference evidence="7 8" key="1">
    <citation type="journal article" date="2016" name="Nat. Commun.">
        <title>Thousands of microbial genomes shed light on interconnected biogeochemical processes in an aquifer system.</title>
        <authorList>
            <person name="Anantharaman K."/>
            <person name="Brown C.T."/>
            <person name="Hug L.A."/>
            <person name="Sharon I."/>
            <person name="Castelle C.J."/>
            <person name="Probst A.J."/>
            <person name="Thomas B.C."/>
            <person name="Singh A."/>
            <person name="Wilkins M.J."/>
            <person name="Karaoz U."/>
            <person name="Brodie E.L."/>
            <person name="Williams K.H."/>
            <person name="Hubbard S.S."/>
            <person name="Banfield J.F."/>
        </authorList>
    </citation>
    <scope>NUCLEOTIDE SEQUENCE [LARGE SCALE GENOMIC DNA]</scope>
</reference>
<dbReference type="SUPFAM" id="SSF53328">
    <property type="entry name" value="Formyltransferase"/>
    <property type="match status" value="1"/>
</dbReference>
<feature type="domain" description="Formyl transferase N-terminal" evidence="5">
    <location>
        <begin position="1"/>
        <end position="173"/>
    </location>
</feature>
<keyword evidence="4" id="KW-0648">Protein biosynthesis</keyword>
<keyword evidence="3" id="KW-0808">Transferase</keyword>
<protein>
    <recommendedName>
        <fullName evidence="2">methionyl-tRNA formyltransferase</fullName>
        <ecNumber evidence="2">2.1.2.9</ecNumber>
    </recommendedName>
</protein>
<gene>
    <name evidence="7" type="ORF">A2382_00005</name>
</gene>
<dbReference type="AlphaFoldDB" id="A0A1F8CUL3"/>
<dbReference type="STRING" id="1802538.A2382_00005"/>
<evidence type="ECO:0000259" key="5">
    <source>
        <dbReference type="Pfam" id="PF00551"/>
    </source>
</evidence>
<name>A0A1F8CUL3_9BACT</name>
<dbReference type="PANTHER" id="PTHR11138">
    <property type="entry name" value="METHIONYL-TRNA FORMYLTRANSFERASE"/>
    <property type="match status" value="1"/>
</dbReference>
<sequence>MKIVFFGTPDFVLPILESIYKTYGLDRENNTLIVVTQPPKPQGREKTKEFSPVDHWAFKKHLTVLTNINETPEADLGVVAAYGAFIPQSVIERFKYGILNIHPSLLPKYRGASPIQAAIALGEREVGVSVIMLDREMDHGPIVSQFRETIQENDTNISLRTKLFERSAEFLIELIPSYLEGKIRLKEQDHAKASFCRIIEKQDGFISFSALKLVREGKASEEKIIVSFCDNCELLLNGKNVHNFIRALTPWPGVWTKIEIKNEEKRLKILEAHLEGEKLVLDMVQLEGKDPVNWKQFEEGYKL</sequence>
<evidence type="ECO:0000256" key="1">
    <source>
        <dbReference type="ARBA" id="ARBA00010699"/>
    </source>
</evidence>
<dbReference type="SUPFAM" id="SSF50486">
    <property type="entry name" value="FMT C-terminal domain-like"/>
    <property type="match status" value="1"/>
</dbReference>
<evidence type="ECO:0000313" key="7">
    <source>
        <dbReference type="EMBL" id="OGM79529.1"/>
    </source>
</evidence>
<dbReference type="InterPro" id="IPR036477">
    <property type="entry name" value="Formyl_transf_N_sf"/>
</dbReference>
<evidence type="ECO:0000256" key="2">
    <source>
        <dbReference type="ARBA" id="ARBA00012261"/>
    </source>
</evidence>
<dbReference type="EMBL" id="MGHY01000013">
    <property type="protein sequence ID" value="OGM79529.1"/>
    <property type="molecule type" value="Genomic_DNA"/>
</dbReference>
<comment type="similarity">
    <text evidence="1">Belongs to the Fmt family.</text>
</comment>
<accession>A0A1F8CUL3</accession>
<dbReference type="Gene3D" id="3.40.50.12230">
    <property type="match status" value="1"/>
</dbReference>
<evidence type="ECO:0000256" key="4">
    <source>
        <dbReference type="ARBA" id="ARBA00022917"/>
    </source>
</evidence>